<evidence type="ECO:0000256" key="2">
    <source>
        <dbReference type="SAM" id="MobiDB-lite"/>
    </source>
</evidence>
<comment type="caution">
    <text evidence="4">The sequence shown here is derived from an EMBL/GenBank/DDBJ whole genome shotgun (WGS) entry which is preliminary data.</text>
</comment>
<keyword evidence="4" id="KW-0808">Transferase</keyword>
<dbReference type="Proteomes" id="UP000622890">
    <property type="component" value="Unassembled WGS sequence"/>
</dbReference>
<dbReference type="InterPro" id="IPR030931">
    <property type="entry name" value="Group_II_RT_mat"/>
</dbReference>
<dbReference type="EMBL" id="JAEPBG010000022">
    <property type="protein sequence ID" value="MBK4738472.1"/>
    <property type="molecule type" value="Genomic_DNA"/>
</dbReference>
<comment type="similarity">
    <text evidence="1">Belongs to the bacterial reverse transcriptase family.</text>
</comment>
<dbReference type="SUPFAM" id="SSF56672">
    <property type="entry name" value="DNA/RNA polymerases"/>
    <property type="match status" value="1"/>
</dbReference>
<dbReference type="InterPro" id="IPR043502">
    <property type="entry name" value="DNA/RNA_pol_sf"/>
</dbReference>
<evidence type="ECO:0000313" key="5">
    <source>
        <dbReference type="Proteomes" id="UP000622890"/>
    </source>
</evidence>
<dbReference type="CDD" id="cd01651">
    <property type="entry name" value="RT_G2_intron"/>
    <property type="match status" value="1"/>
</dbReference>
<dbReference type="Pfam" id="PF00078">
    <property type="entry name" value="RVT_1"/>
    <property type="match status" value="1"/>
</dbReference>
<dbReference type="InterPro" id="IPR051083">
    <property type="entry name" value="GrpII_Intron_Splice-Mob/Def"/>
</dbReference>
<protein>
    <submittedName>
        <fullName evidence="4">Group II intron reverse transcriptase/maturase</fullName>
        <ecNumber evidence="4">2.7.7.49</ecNumber>
    </submittedName>
</protein>
<dbReference type="AlphaFoldDB" id="A0A934SZB0"/>
<dbReference type="PANTHER" id="PTHR34047">
    <property type="entry name" value="NUCLEAR INTRON MATURASE 1, MITOCHONDRIAL-RELATED"/>
    <property type="match status" value="1"/>
</dbReference>
<dbReference type="PANTHER" id="PTHR34047:SF8">
    <property type="entry name" value="PROTEIN YKFC"/>
    <property type="match status" value="1"/>
</dbReference>
<dbReference type="GO" id="GO:0003964">
    <property type="term" value="F:RNA-directed DNA polymerase activity"/>
    <property type="evidence" value="ECO:0007669"/>
    <property type="project" value="UniProtKB-KW"/>
</dbReference>
<gene>
    <name evidence="4" type="primary">ltrA</name>
    <name evidence="4" type="ORF">JJB74_27945</name>
</gene>
<keyword evidence="4" id="KW-0695">RNA-directed DNA polymerase</keyword>
<keyword evidence="5" id="KW-1185">Reference proteome</keyword>
<name>A0A934SZB0_9BURK</name>
<keyword evidence="4" id="KW-0548">Nucleotidyltransferase</keyword>
<organism evidence="4 5">
    <name type="scientific">Noviherbaspirillum pedocola</name>
    <dbReference type="NCBI Taxonomy" id="2801341"/>
    <lineage>
        <taxon>Bacteria</taxon>
        <taxon>Pseudomonadati</taxon>
        <taxon>Pseudomonadota</taxon>
        <taxon>Betaproteobacteria</taxon>
        <taxon>Burkholderiales</taxon>
        <taxon>Oxalobacteraceae</taxon>
        <taxon>Noviherbaspirillum</taxon>
    </lineage>
</organism>
<accession>A0A934SZB0</accession>
<evidence type="ECO:0000256" key="1">
    <source>
        <dbReference type="ARBA" id="ARBA00034120"/>
    </source>
</evidence>
<evidence type="ECO:0000313" key="4">
    <source>
        <dbReference type="EMBL" id="MBK4738472.1"/>
    </source>
</evidence>
<dbReference type="NCBIfam" id="TIGR04416">
    <property type="entry name" value="group_II_RT_mat"/>
    <property type="match status" value="1"/>
</dbReference>
<evidence type="ECO:0000259" key="3">
    <source>
        <dbReference type="PROSITE" id="PS50878"/>
    </source>
</evidence>
<dbReference type="PROSITE" id="PS50878">
    <property type="entry name" value="RT_POL"/>
    <property type="match status" value="1"/>
</dbReference>
<feature type="domain" description="Reverse transcriptase" evidence="3">
    <location>
        <begin position="118"/>
        <end position="368"/>
    </location>
</feature>
<reference evidence="4" key="1">
    <citation type="submission" date="2021-01" db="EMBL/GenBank/DDBJ databases">
        <title>Genome sequence of strain Noviherbaspirillum sp. DKR-6.</title>
        <authorList>
            <person name="Chaudhary D.K."/>
        </authorList>
    </citation>
    <scope>NUCLEOTIDE SEQUENCE</scope>
    <source>
        <strain evidence="4">DKR-6</strain>
    </source>
</reference>
<dbReference type="InterPro" id="IPR000477">
    <property type="entry name" value="RT_dom"/>
</dbReference>
<dbReference type="EC" id="2.7.7.49" evidence="4"/>
<proteinExistence type="inferred from homology"/>
<sequence>MMYGREKSDSAIVAKKPANKVGMPAAEWAEPRAGTEGNANQQRTRRAQNRESVSQKLERVRQAAKQRRKERFTALLHHVTVEFLEQAFYALRRKAAPGVDGQTWTDYEGNLEGHLRDLHTRIHSGAYRALPVRRRFILKADGKQRPLGVTALEDKIVQRAVVEILNAVYETDFLGFSYGFRPGRSQHDALDALATGITTTPVNWILDADIQGFFDAVNQEWLVRFMEHRIGDTRIIRLVQKWLKAGVLNDGELSVSELGTPQGAVASPLLANVYLHYVFDLWANRWRRREAKGKVIIVRYADDVVVGFQYEADGRRFWDAMRERLAQFALTLHPDKTRLLEFGRYAAERRQERGLGKPETFTFLGFTHVCSKSRRGTFMLRRKSRADRMRAKLRDIKEQLRKRMHEPIPVQGTWLAQVVRGYFAYHAVPMNIHALQSFRHNVMKLWRRTLQRRSQKDGMTWERMERLGTEWLPRAEILHPWPERRFAVKHPR</sequence>
<feature type="region of interest" description="Disordered" evidence="2">
    <location>
        <begin position="1"/>
        <end position="57"/>
    </location>
</feature>